<feature type="compositionally biased region" description="Basic and acidic residues" evidence="1">
    <location>
        <begin position="144"/>
        <end position="156"/>
    </location>
</feature>
<evidence type="ECO:0000313" key="3">
    <source>
        <dbReference type="EMBL" id="OBA20779.1"/>
    </source>
</evidence>
<reference evidence="3 4" key="1">
    <citation type="submission" date="2016-05" db="EMBL/GenBank/DDBJ databases">
        <title>Comparative genomics of biotechnologically important yeasts.</title>
        <authorList>
            <consortium name="DOE Joint Genome Institute"/>
            <person name="Riley R."/>
            <person name="Haridas S."/>
            <person name="Wolfe K.H."/>
            <person name="Lopes M.R."/>
            <person name="Hittinger C.T."/>
            <person name="Goker M."/>
            <person name="Salamov A."/>
            <person name="Wisecaver J."/>
            <person name="Long T.M."/>
            <person name="Aerts A.L."/>
            <person name="Barry K."/>
            <person name="Choi C."/>
            <person name="Clum A."/>
            <person name="Coughlan A.Y."/>
            <person name="Deshpande S."/>
            <person name="Douglass A.P."/>
            <person name="Hanson S.J."/>
            <person name="Klenk H.-P."/>
            <person name="LaButti K."/>
            <person name="Lapidus A."/>
            <person name="Lindquist E."/>
            <person name="Lipzen A."/>
            <person name="Meier-kolthoff J.P."/>
            <person name="Ohm R.A."/>
            <person name="Otillar R.P."/>
            <person name="Pangilinan J."/>
            <person name="Peng Y."/>
            <person name="Rokas A."/>
            <person name="Rosa C.A."/>
            <person name="Scheuner C."/>
            <person name="Sibirny A.A."/>
            <person name="Slot J.C."/>
            <person name="Stielow J.B."/>
            <person name="Sun H."/>
            <person name="Kurtzman C.P."/>
            <person name="Blackwell M."/>
            <person name="Grigoriev I.V."/>
            <person name="Jeffries T.W."/>
        </authorList>
    </citation>
    <scope>NUCLEOTIDE SEQUENCE [LARGE SCALE GENOMIC DNA]</scope>
    <source>
        <strain evidence="3 4">NRRL YB-4993</strain>
    </source>
</reference>
<keyword evidence="4" id="KW-1185">Reference proteome</keyword>
<dbReference type="EMBL" id="LXTC01000004">
    <property type="protein sequence ID" value="OBA20779.1"/>
    <property type="molecule type" value="Genomic_DNA"/>
</dbReference>
<name>A0A1A0H9H7_9ASCO</name>
<comment type="caution">
    <text evidence="3">The sequence shown here is derived from an EMBL/GenBank/DDBJ whole genome shotgun (WGS) entry which is preliminary data.</text>
</comment>
<dbReference type="RefSeq" id="XP_018711301.1">
    <property type="nucleotide sequence ID" value="XM_018854981.1"/>
</dbReference>
<gene>
    <name evidence="3" type="ORF">METBIDRAFT_205754</name>
</gene>
<dbReference type="Proteomes" id="UP000092555">
    <property type="component" value="Unassembled WGS sequence"/>
</dbReference>
<feature type="chain" id="PRO_5008291700" evidence="2">
    <location>
        <begin position="25"/>
        <end position="472"/>
    </location>
</feature>
<evidence type="ECO:0000256" key="2">
    <source>
        <dbReference type="SAM" id="SignalP"/>
    </source>
</evidence>
<accession>A0A1A0H9H7</accession>
<feature type="compositionally biased region" description="Low complexity" evidence="1">
    <location>
        <begin position="98"/>
        <end position="108"/>
    </location>
</feature>
<feature type="signal peptide" evidence="2">
    <location>
        <begin position="1"/>
        <end position="24"/>
    </location>
</feature>
<organism evidence="3 4">
    <name type="scientific">Metschnikowia bicuspidata var. bicuspidata NRRL YB-4993</name>
    <dbReference type="NCBI Taxonomy" id="869754"/>
    <lineage>
        <taxon>Eukaryota</taxon>
        <taxon>Fungi</taxon>
        <taxon>Dikarya</taxon>
        <taxon>Ascomycota</taxon>
        <taxon>Saccharomycotina</taxon>
        <taxon>Pichiomycetes</taxon>
        <taxon>Metschnikowiaceae</taxon>
        <taxon>Metschnikowia</taxon>
    </lineage>
</organism>
<dbReference type="AlphaFoldDB" id="A0A1A0H9H7"/>
<dbReference type="OrthoDB" id="4092725at2759"/>
<evidence type="ECO:0000313" key="4">
    <source>
        <dbReference type="Proteomes" id="UP000092555"/>
    </source>
</evidence>
<proteinExistence type="predicted"/>
<keyword evidence="2" id="KW-0732">Signal</keyword>
<protein>
    <submittedName>
        <fullName evidence="3">Uncharacterized protein</fullName>
    </submittedName>
</protein>
<evidence type="ECO:0000256" key="1">
    <source>
        <dbReference type="SAM" id="MobiDB-lite"/>
    </source>
</evidence>
<dbReference type="GeneID" id="30027957"/>
<sequence length="472" mass="52837">MFVLAVAAAFSAWLLFQTPAPTSQVQQARLLRDFVLANFSVAQPVHVDFGDRGFRFPDLVEAAQRQLDFRLAADGIPYRYPLRDRLPKVVPRPETELEAALARPPLLTDEGDGPSGGGGPSTAEDPVGAGSNVGEWTSVLGGSRDGDARGNSRDLEPSTLANPRHLEPSTLGRGLSNTSAAAPQTRVPEYSVEIYFQDLPRLSLDLVQLKAYMAYSLDFIHQNDLPFFLTQAIYDTLLQPDLDMRRQMLAGRCRLQDVTRHLNINFVAAEELGETRPEISAAILQHMRQFEAILAYVKIVPSVHVLNVLKHRATAGLLHNSSSELSFFYLTTMRPYANSVQNVPLRHLDPLAKEPLSEGNVYGTEYQRRLRLSQTDTYNITSFLEDATRAIKQAIRLPRDCSNLRLVAESVMKHYILGGLVEMLDLLIAQEPFDTRAYMHILRIVDDILLEETHDWASRLTEVMALHDKLKV</sequence>
<feature type="region of interest" description="Disordered" evidence="1">
    <location>
        <begin position="94"/>
        <end position="183"/>
    </location>
</feature>